<feature type="domain" description="Tox-WTIP" evidence="1">
    <location>
        <begin position="4"/>
        <end position="37"/>
    </location>
</feature>
<keyword evidence="3" id="KW-1185">Reference proteome</keyword>
<comment type="caution">
    <text evidence="2">The sequence shown here is derived from an EMBL/GenBank/DDBJ whole genome shotgun (WGS) entry which is preliminary data.</text>
</comment>
<proteinExistence type="predicted"/>
<protein>
    <recommendedName>
        <fullName evidence="1">Tox-WTIP domain-containing protein</fullName>
    </recommendedName>
</protein>
<dbReference type="Pfam" id="PF15654">
    <property type="entry name" value="Tox-WTIP"/>
    <property type="match status" value="1"/>
</dbReference>
<dbReference type="Proteomes" id="UP001621964">
    <property type="component" value="Unassembled WGS sequence"/>
</dbReference>
<name>A0ABW8Q7U5_9NEIS</name>
<accession>A0ABW8Q7U5</accession>
<evidence type="ECO:0000313" key="2">
    <source>
        <dbReference type="EMBL" id="MFK7643173.1"/>
    </source>
</evidence>
<sequence>MIAGGVGAGYLIYRGVRMIPSFFPALWWTIPVNAVTP</sequence>
<organism evidence="2 3">
    <name type="scientific">Neisseria oralis</name>
    <dbReference type="NCBI Taxonomy" id="1107316"/>
    <lineage>
        <taxon>Bacteria</taxon>
        <taxon>Pseudomonadati</taxon>
        <taxon>Pseudomonadota</taxon>
        <taxon>Betaproteobacteria</taxon>
        <taxon>Neisseriales</taxon>
        <taxon>Neisseriaceae</taxon>
        <taxon>Neisseria</taxon>
    </lineage>
</organism>
<dbReference type="EMBL" id="JBJGEB010000029">
    <property type="protein sequence ID" value="MFK7643173.1"/>
    <property type="molecule type" value="Genomic_DNA"/>
</dbReference>
<dbReference type="InterPro" id="IPR028898">
    <property type="entry name" value="Tox-WTIP_dom"/>
</dbReference>
<reference evidence="2 3" key="1">
    <citation type="submission" date="2024-11" db="EMBL/GenBank/DDBJ databases">
        <authorList>
            <person name="Mikucki A.G."/>
            <person name="Kahler C.M."/>
        </authorList>
    </citation>
    <scope>NUCLEOTIDE SEQUENCE [LARGE SCALE GENOMIC DNA]</scope>
    <source>
        <strain evidence="2 3">EXNM717</strain>
    </source>
</reference>
<gene>
    <name evidence="2" type="ORF">ACI43T_11890</name>
</gene>
<evidence type="ECO:0000259" key="1">
    <source>
        <dbReference type="Pfam" id="PF15654"/>
    </source>
</evidence>
<evidence type="ECO:0000313" key="3">
    <source>
        <dbReference type="Proteomes" id="UP001621964"/>
    </source>
</evidence>
<dbReference type="RefSeq" id="WP_405387312.1">
    <property type="nucleotide sequence ID" value="NZ_JBJGEB010000029.1"/>
</dbReference>